<feature type="transmembrane region" description="Helical" evidence="2">
    <location>
        <begin position="21"/>
        <end position="46"/>
    </location>
</feature>
<feature type="domain" description="M23ase beta-sheet core" evidence="3">
    <location>
        <begin position="146"/>
        <end position="241"/>
    </location>
</feature>
<dbReference type="InterPro" id="IPR016047">
    <property type="entry name" value="M23ase_b-sheet_dom"/>
</dbReference>
<proteinExistence type="predicted"/>
<evidence type="ECO:0000256" key="2">
    <source>
        <dbReference type="SAM" id="Phobius"/>
    </source>
</evidence>
<dbReference type="SUPFAM" id="SSF51261">
    <property type="entry name" value="Duplicated hybrid motif"/>
    <property type="match status" value="1"/>
</dbReference>
<dbReference type="PANTHER" id="PTHR21666:SF270">
    <property type="entry name" value="MUREIN HYDROLASE ACTIVATOR ENVC"/>
    <property type="match status" value="1"/>
</dbReference>
<protein>
    <recommendedName>
        <fullName evidence="3">M23ase beta-sheet core domain-containing protein</fullName>
    </recommendedName>
</protein>
<evidence type="ECO:0000313" key="4">
    <source>
        <dbReference type="EMBL" id="SUZ68398.1"/>
    </source>
</evidence>
<dbReference type="Gene3D" id="2.70.70.10">
    <property type="entry name" value="Glucose Permease (Domain IIA)"/>
    <property type="match status" value="1"/>
</dbReference>
<evidence type="ECO:0000256" key="1">
    <source>
        <dbReference type="SAM" id="MobiDB-lite"/>
    </source>
</evidence>
<gene>
    <name evidence="4" type="ORF">METZ01_LOCUS21252</name>
</gene>
<dbReference type="Pfam" id="PF01551">
    <property type="entry name" value="Peptidase_M23"/>
    <property type="match status" value="1"/>
</dbReference>
<organism evidence="4">
    <name type="scientific">marine metagenome</name>
    <dbReference type="NCBI Taxonomy" id="408172"/>
    <lineage>
        <taxon>unclassified sequences</taxon>
        <taxon>metagenomes</taxon>
        <taxon>ecological metagenomes</taxon>
    </lineage>
</organism>
<dbReference type="EMBL" id="UINC01001038">
    <property type="protein sequence ID" value="SUZ68398.1"/>
    <property type="molecule type" value="Genomic_DNA"/>
</dbReference>
<keyword evidence="2" id="KW-0472">Membrane</keyword>
<dbReference type="PANTHER" id="PTHR21666">
    <property type="entry name" value="PEPTIDASE-RELATED"/>
    <property type="match status" value="1"/>
</dbReference>
<keyword evidence="2" id="KW-0812">Transmembrane</keyword>
<evidence type="ECO:0000259" key="3">
    <source>
        <dbReference type="Pfam" id="PF01551"/>
    </source>
</evidence>
<keyword evidence="2" id="KW-1133">Transmembrane helix</keyword>
<dbReference type="CDD" id="cd12797">
    <property type="entry name" value="M23_peptidase"/>
    <property type="match status" value="1"/>
</dbReference>
<dbReference type="InterPro" id="IPR011055">
    <property type="entry name" value="Dup_hybrid_motif"/>
</dbReference>
<name>A0A381PPJ5_9ZZZZ</name>
<reference evidence="4" key="1">
    <citation type="submission" date="2018-05" db="EMBL/GenBank/DDBJ databases">
        <authorList>
            <person name="Lanie J.A."/>
            <person name="Ng W.-L."/>
            <person name="Kazmierczak K.M."/>
            <person name="Andrzejewski T.M."/>
            <person name="Davidsen T.M."/>
            <person name="Wayne K.J."/>
            <person name="Tettelin H."/>
            <person name="Glass J.I."/>
            <person name="Rusch D."/>
            <person name="Podicherti R."/>
            <person name="Tsui H.-C.T."/>
            <person name="Winkler M.E."/>
        </authorList>
    </citation>
    <scope>NUCLEOTIDE SEQUENCE</scope>
</reference>
<dbReference type="AlphaFoldDB" id="A0A381PPJ5"/>
<accession>A0A381PPJ5</accession>
<dbReference type="InterPro" id="IPR050570">
    <property type="entry name" value="Cell_wall_metabolism_enzyme"/>
</dbReference>
<dbReference type="GO" id="GO:0004222">
    <property type="term" value="F:metalloendopeptidase activity"/>
    <property type="evidence" value="ECO:0007669"/>
    <property type="project" value="TreeGrafter"/>
</dbReference>
<sequence>MRIVVVPATKQSRTYEVSYRRLRLLLGLGVVVGAVTAFMIATYPYMVSRHSHMLELEAQVALMRAEQERIPALLRRLGTVESQYADIRNLFDADGSGAPSELWLPPPGALNRSSGTDEGRGGQPDGWPLTEPGFITRRLLADGEQAHPGLDIAIPTGSYIRAAAAGRVVEVGEADSIFGKYVRIDHENGYVTLYAHASHTSVQLGEEVRKSEVIALSGSTGESTAPHLHFEILLEGETVDPLELVTQP</sequence>
<feature type="region of interest" description="Disordered" evidence="1">
    <location>
        <begin position="98"/>
        <end position="129"/>
    </location>
</feature>